<dbReference type="Gene3D" id="3.30.70.100">
    <property type="match status" value="1"/>
</dbReference>
<dbReference type="SUPFAM" id="SSF82689">
    <property type="entry name" value="Mechanosensitive channel protein MscS (YggB), C-terminal domain"/>
    <property type="match status" value="1"/>
</dbReference>
<evidence type="ECO:0000259" key="9">
    <source>
        <dbReference type="Pfam" id="PF00924"/>
    </source>
</evidence>
<dbReference type="Pfam" id="PF21082">
    <property type="entry name" value="MS_channel_3rd"/>
    <property type="match status" value="1"/>
</dbReference>
<evidence type="ECO:0000313" key="12">
    <source>
        <dbReference type="EMBL" id="GAA0498277.1"/>
    </source>
</evidence>
<dbReference type="PANTHER" id="PTHR30460">
    <property type="entry name" value="MODERATE CONDUCTANCE MECHANOSENSITIVE CHANNEL YBIO"/>
    <property type="match status" value="1"/>
</dbReference>
<evidence type="ECO:0000256" key="1">
    <source>
        <dbReference type="ARBA" id="ARBA00004651"/>
    </source>
</evidence>
<dbReference type="InterPro" id="IPR010920">
    <property type="entry name" value="LSM_dom_sf"/>
</dbReference>
<proteinExistence type="inferred from homology"/>
<dbReference type="SUPFAM" id="SSF50182">
    <property type="entry name" value="Sm-like ribonucleoproteins"/>
    <property type="match status" value="1"/>
</dbReference>
<organism evidence="12 13">
    <name type="scientific">Deinococcus depolymerans</name>
    <dbReference type="NCBI Taxonomy" id="392408"/>
    <lineage>
        <taxon>Bacteria</taxon>
        <taxon>Thermotogati</taxon>
        <taxon>Deinococcota</taxon>
        <taxon>Deinococci</taxon>
        <taxon>Deinococcales</taxon>
        <taxon>Deinococcaceae</taxon>
        <taxon>Deinococcus</taxon>
    </lineage>
</organism>
<evidence type="ECO:0000313" key="13">
    <source>
        <dbReference type="Proteomes" id="UP001500191"/>
    </source>
</evidence>
<evidence type="ECO:0000259" key="10">
    <source>
        <dbReference type="Pfam" id="PF21082"/>
    </source>
</evidence>
<keyword evidence="6 8" id="KW-0472">Membrane</keyword>
<evidence type="ECO:0000259" key="11">
    <source>
        <dbReference type="Pfam" id="PF21088"/>
    </source>
</evidence>
<dbReference type="Gene3D" id="1.10.287.1260">
    <property type="match status" value="1"/>
</dbReference>
<reference evidence="12 13" key="1">
    <citation type="journal article" date="2019" name="Int. J. Syst. Evol. Microbiol.">
        <title>The Global Catalogue of Microorganisms (GCM) 10K type strain sequencing project: providing services to taxonomists for standard genome sequencing and annotation.</title>
        <authorList>
            <consortium name="The Broad Institute Genomics Platform"/>
            <consortium name="The Broad Institute Genome Sequencing Center for Infectious Disease"/>
            <person name="Wu L."/>
            <person name="Ma J."/>
        </authorList>
    </citation>
    <scope>NUCLEOTIDE SEQUENCE [LARGE SCALE GENOMIC DNA]</scope>
    <source>
        <strain evidence="12 13">JCM 14368</strain>
    </source>
</reference>
<feature type="transmembrane region" description="Helical" evidence="8">
    <location>
        <begin position="94"/>
        <end position="120"/>
    </location>
</feature>
<evidence type="ECO:0000256" key="5">
    <source>
        <dbReference type="ARBA" id="ARBA00022989"/>
    </source>
</evidence>
<feature type="region of interest" description="Disordered" evidence="7">
    <location>
        <begin position="357"/>
        <end position="397"/>
    </location>
</feature>
<feature type="domain" description="Mechanosensitive ion channel MscS" evidence="9">
    <location>
        <begin position="183"/>
        <end position="246"/>
    </location>
</feature>
<comment type="subcellular location">
    <subcellularLocation>
        <location evidence="1">Cell membrane</location>
        <topology evidence="1">Multi-pass membrane protein</topology>
    </subcellularLocation>
</comment>
<keyword evidence="13" id="KW-1185">Reference proteome</keyword>
<evidence type="ECO:0000256" key="8">
    <source>
        <dbReference type="SAM" id="Phobius"/>
    </source>
</evidence>
<dbReference type="InterPro" id="IPR006685">
    <property type="entry name" value="MscS_channel_2nd"/>
</dbReference>
<feature type="transmembrane region" description="Helical" evidence="8">
    <location>
        <begin position="165"/>
        <end position="184"/>
    </location>
</feature>
<dbReference type="RefSeq" id="WP_343755043.1">
    <property type="nucleotide sequence ID" value="NZ_BAAADB010000003.1"/>
</dbReference>
<keyword evidence="3" id="KW-1003">Cell membrane</keyword>
<dbReference type="InterPro" id="IPR023408">
    <property type="entry name" value="MscS_beta-dom_sf"/>
</dbReference>
<comment type="caution">
    <text evidence="12">The sequence shown here is derived from an EMBL/GenBank/DDBJ whole genome shotgun (WGS) entry which is preliminary data.</text>
</comment>
<dbReference type="InterPro" id="IPR011014">
    <property type="entry name" value="MscS_channel_TM-2"/>
</dbReference>
<feature type="compositionally biased region" description="Polar residues" evidence="7">
    <location>
        <begin position="372"/>
        <end position="381"/>
    </location>
</feature>
<evidence type="ECO:0000256" key="4">
    <source>
        <dbReference type="ARBA" id="ARBA00022692"/>
    </source>
</evidence>
<dbReference type="InterPro" id="IPR011066">
    <property type="entry name" value="MscS_channel_C_sf"/>
</dbReference>
<dbReference type="InterPro" id="IPR049142">
    <property type="entry name" value="MS_channel_1st"/>
</dbReference>
<feature type="domain" description="Mechanosensitive ion channel MscS C-terminal" evidence="10">
    <location>
        <begin position="255"/>
        <end position="342"/>
    </location>
</feature>
<dbReference type="EMBL" id="BAAADB010000003">
    <property type="protein sequence ID" value="GAA0498277.1"/>
    <property type="molecule type" value="Genomic_DNA"/>
</dbReference>
<keyword evidence="5 8" id="KW-1133">Transmembrane helix</keyword>
<evidence type="ECO:0000256" key="3">
    <source>
        <dbReference type="ARBA" id="ARBA00022475"/>
    </source>
</evidence>
<evidence type="ECO:0000256" key="7">
    <source>
        <dbReference type="SAM" id="MobiDB-lite"/>
    </source>
</evidence>
<name>A0ABN1BJT1_9DEIO</name>
<dbReference type="Pfam" id="PF21088">
    <property type="entry name" value="MS_channel_1st"/>
    <property type="match status" value="1"/>
</dbReference>
<evidence type="ECO:0000256" key="2">
    <source>
        <dbReference type="ARBA" id="ARBA00008017"/>
    </source>
</evidence>
<dbReference type="Pfam" id="PF00924">
    <property type="entry name" value="MS_channel_2nd"/>
    <property type="match status" value="1"/>
</dbReference>
<gene>
    <name evidence="12" type="ORF">GCM10008937_01700</name>
</gene>
<feature type="transmembrane region" description="Helical" evidence="8">
    <location>
        <begin position="53"/>
        <end position="74"/>
    </location>
</feature>
<feature type="transmembrane region" description="Helical" evidence="8">
    <location>
        <begin position="12"/>
        <end position="32"/>
    </location>
</feature>
<keyword evidence="4 8" id="KW-0812">Transmembrane</keyword>
<evidence type="ECO:0000256" key="6">
    <source>
        <dbReference type="ARBA" id="ARBA00023136"/>
    </source>
</evidence>
<protein>
    <submittedName>
        <fullName evidence="12">Mechanosensitive ion channel family protein</fullName>
    </submittedName>
</protein>
<dbReference type="InterPro" id="IPR045276">
    <property type="entry name" value="YbiO_bact"/>
</dbReference>
<dbReference type="SUPFAM" id="SSF82861">
    <property type="entry name" value="Mechanosensitive channel protein MscS (YggB), transmembrane region"/>
    <property type="match status" value="1"/>
</dbReference>
<feature type="transmembrane region" description="Helical" evidence="8">
    <location>
        <begin position="141"/>
        <end position="159"/>
    </location>
</feature>
<accession>A0ABN1BJT1</accession>
<dbReference type="InterPro" id="IPR049278">
    <property type="entry name" value="MS_channel_C"/>
</dbReference>
<dbReference type="PANTHER" id="PTHR30460:SF0">
    <property type="entry name" value="MODERATE CONDUCTANCE MECHANOSENSITIVE CHANNEL YBIO"/>
    <property type="match status" value="1"/>
</dbReference>
<sequence>MLAELSIQVMKPQVWVGLALTALFAYAIYRFGRLLIGALSPHIPRRLLAPLRWVWWLVVVTGWLAVATFVAYLPSVPVLFDLGRDISSGFRHSAGQLVVVVAMALIAWNLISTFAARIVAEQEFNRRSVRVQTLKGVVESTLRVVVVIISLIAALQAIGLNATSLLAGVSVLGLAVGFGAQSLIKDVFNGFFILLEDQYGVGDVITINTGQLSGGVERLNLRVTALRALDGTMHIVPNGQIQTVSVSSKDWSRVVAAVDVTYNANVDEALKVLQAVSTELYESPDWRHFFLEEPEMQGVVQLAPDGVTLRALYKVQPKSQWALGREFNRRIKIAMDEAGIEIPFPQRSLNFSGSPIEIRLTRDGTPTPPPAQDTSTQNRQNPPVEPSLSRDPEEREI</sequence>
<dbReference type="Gene3D" id="2.30.30.60">
    <property type="match status" value="1"/>
</dbReference>
<feature type="compositionally biased region" description="Basic and acidic residues" evidence="7">
    <location>
        <begin position="388"/>
        <end position="397"/>
    </location>
</feature>
<feature type="domain" description="Mechanosensitive ion channel transmembrane helices 2/3" evidence="11">
    <location>
        <begin position="142"/>
        <end position="181"/>
    </location>
</feature>
<dbReference type="Proteomes" id="UP001500191">
    <property type="component" value="Unassembled WGS sequence"/>
</dbReference>
<comment type="similarity">
    <text evidence="2">Belongs to the MscS (TC 1.A.23) family.</text>
</comment>